<dbReference type="EMBL" id="KN818401">
    <property type="protein sequence ID" value="KIL56769.1"/>
    <property type="molecule type" value="Genomic_DNA"/>
</dbReference>
<evidence type="ECO:0000313" key="2">
    <source>
        <dbReference type="Proteomes" id="UP000054549"/>
    </source>
</evidence>
<accession>A0A0C2SRX4</accession>
<gene>
    <name evidence="1" type="ORF">M378DRAFT_172419</name>
</gene>
<proteinExistence type="predicted"/>
<dbReference type="InParanoid" id="A0A0C2SRX4"/>
<dbReference type="AlphaFoldDB" id="A0A0C2SRX4"/>
<evidence type="ECO:0000313" key="1">
    <source>
        <dbReference type="EMBL" id="KIL56769.1"/>
    </source>
</evidence>
<sequence length="125" mass="13763">MFTVLGGWAEVGREGRGDLVLLPWEMGFVTWEIGEVPLKSVTVKDLEKQVKQMAIKVDEDPKAHFNQFGVKKDDYKDKESSLLPAQKTGFGSQGRALSAPTGPRLLSNVPASYASVLDQVDVKEK</sequence>
<dbReference type="HOGENOM" id="CLU_2003338_0_0_1"/>
<keyword evidence="2" id="KW-1185">Reference proteome</keyword>
<dbReference type="Proteomes" id="UP000054549">
    <property type="component" value="Unassembled WGS sequence"/>
</dbReference>
<reference evidence="1 2" key="1">
    <citation type="submission" date="2014-04" db="EMBL/GenBank/DDBJ databases">
        <title>Evolutionary Origins and Diversification of the Mycorrhizal Mutualists.</title>
        <authorList>
            <consortium name="DOE Joint Genome Institute"/>
            <consortium name="Mycorrhizal Genomics Consortium"/>
            <person name="Kohler A."/>
            <person name="Kuo A."/>
            <person name="Nagy L.G."/>
            <person name="Floudas D."/>
            <person name="Copeland A."/>
            <person name="Barry K.W."/>
            <person name="Cichocki N."/>
            <person name="Veneault-Fourrey C."/>
            <person name="LaButti K."/>
            <person name="Lindquist E.A."/>
            <person name="Lipzen A."/>
            <person name="Lundell T."/>
            <person name="Morin E."/>
            <person name="Murat C."/>
            <person name="Riley R."/>
            <person name="Ohm R."/>
            <person name="Sun H."/>
            <person name="Tunlid A."/>
            <person name="Henrissat B."/>
            <person name="Grigoriev I.V."/>
            <person name="Hibbett D.S."/>
            <person name="Martin F."/>
        </authorList>
    </citation>
    <scope>NUCLEOTIDE SEQUENCE [LARGE SCALE GENOMIC DNA]</scope>
    <source>
        <strain evidence="1 2">Koide BX008</strain>
    </source>
</reference>
<protein>
    <submittedName>
        <fullName evidence="1">Uncharacterized protein</fullName>
    </submittedName>
</protein>
<name>A0A0C2SRX4_AMAMK</name>
<dbReference type="OrthoDB" id="193716at2759"/>
<organism evidence="1 2">
    <name type="scientific">Amanita muscaria (strain Koide BX008)</name>
    <dbReference type="NCBI Taxonomy" id="946122"/>
    <lineage>
        <taxon>Eukaryota</taxon>
        <taxon>Fungi</taxon>
        <taxon>Dikarya</taxon>
        <taxon>Basidiomycota</taxon>
        <taxon>Agaricomycotina</taxon>
        <taxon>Agaricomycetes</taxon>
        <taxon>Agaricomycetidae</taxon>
        <taxon>Agaricales</taxon>
        <taxon>Pluteineae</taxon>
        <taxon>Amanitaceae</taxon>
        <taxon>Amanita</taxon>
    </lineage>
</organism>
<dbReference type="STRING" id="946122.A0A0C2SRX4"/>